<keyword evidence="3" id="KW-1185">Reference proteome</keyword>
<feature type="compositionally biased region" description="Polar residues" evidence="1">
    <location>
        <begin position="1"/>
        <end position="22"/>
    </location>
</feature>
<protein>
    <submittedName>
        <fullName evidence="2">Uncharacterized protein</fullName>
    </submittedName>
</protein>
<accession>A0AAN9BRV8</accession>
<dbReference type="Proteomes" id="UP001374579">
    <property type="component" value="Unassembled WGS sequence"/>
</dbReference>
<name>A0AAN9BRV8_9CAEN</name>
<evidence type="ECO:0000313" key="2">
    <source>
        <dbReference type="EMBL" id="KAK7110353.1"/>
    </source>
</evidence>
<feature type="region of interest" description="Disordered" evidence="1">
    <location>
        <begin position="1"/>
        <end position="32"/>
    </location>
</feature>
<sequence length="82" mass="9609">MKDSDNNNTTLSIIMKNPSPTNGPRKRTESREVQEIRVVIKDDDDVNVEYEDNDHVIYRVHDTPPVYMWPVYGMQQPIAMPY</sequence>
<comment type="caution">
    <text evidence="2">The sequence shown here is derived from an EMBL/GenBank/DDBJ whole genome shotgun (WGS) entry which is preliminary data.</text>
</comment>
<organism evidence="2 3">
    <name type="scientific">Littorina saxatilis</name>
    <dbReference type="NCBI Taxonomy" id="31220"/>
    <lineage>
        <taxon>Eukaryota</taxon>
        <taxon>Metazoa</taxon>
        <taxon>Spiralia</taxon>
        <taxon>Lophotrochozoa</taxon>
        <taxon>Mollusca</taxon>
        <taxon>Gastropoda</taxon>
        <taxon>Caenogastropoda</taxon>
        <taxon>Littorinimorpha</taxon>
        <taxon>Littorinoidea</taxon>
        <taxon>Littorinidae</taxon>
        <taxon>Littorina</taxon>
    </lineage>
</organism>
<reference evidence="2 3" key="1">
    <citation type="submission" date="2024-02" db="EMBL/GenBank/DDBJ databases">
        <title>Chromosome-scale genome assembly of the rough periwinkle Littorina saxatilis.</title>
        <authorList>
            <person name="De Jode A."/>
            <person name="Faria R."/>
            <person name="Formenti G."/>
            <person name="Sims Y."/>
            <person name="Smith T.P."/>
            <person name="Tracey A."/>
            <person name="Wood J.M.D."/>
            <person name="Zagrodzka Z.B."/>
            <person name="Johannesson K."/>
            <person name="Butlin R.K."/>
            <person name="Leder E.H."/>
        </authorList>
    </citation>
    <scope>NUCLEOTIDE SEQUENCE [LARGE SCALE GENOMIC DNA]</scope>
    <source>
        <strain evidence="2">Snail1</strain>
        <tissue evidence="2">Muscle</tissue>
    </source>
</reference>
<evidence type="ECO:0000313" key="3">
    <source>
        <dbReference type="Proteomes" id="UP001374579"/>
    </source>
</evidence>
<evidence type="ECO:0000256" key="1">
    <source>
        <dbReference type="SAM" id="MobiDB-lite"/>
    </source>
</evidence>
<dbReference type="EMBL" id="JBAMIC010000003">
    <property type="protein sequence ID" value="KAK7110353.1"/>
    <property type="molecule type" value="Genomic_DNA"/>
</dbReference>
<dbReference type="AlphaFoldDB" id="A0AAN9BRV8"/>
<gene>
    <name evidence="2" type="ORF">V1264_014240</name>
</gene>
<proteinExistence type="predicted"/>